<evidence type="ECO:0000313" key="3">
    <source>
        <dbReference type="Proteomes" id="UP001205965"/>
    </source>
</evidence>
<keyword evidence="3" id="KW-1185">Reference proteome</keyword>
<accession>A0ABT2FX77</accession>
<keyword evidence="2" id="KW-0540">Nuclease</keyword>
<dbReference type="SMART" id="SM00507">
    <property type="entry name" value="HNHc"/>
    <property type="match status" value="1"/>
</dbReference>
<dbReference type="RefSeq" id="WP_259427920.1">
    <property type="nucleotide sequence ID" value="NZ_JANWTC010000006.1"/>
</dbReference>
<keyword evidence="2" id="KW-0378">Hydrolase</keyword>
<reference evidence="2 3" key="1">
    <citation type="submission" date="2022-08" db="EMBL/GenBank/DDBJ databases">
        <title>YIM 101645 draft genome.</title>
        <authorList>
            <person name="Chen X."/>
        </authorList>
    </citation>
    <scope>NUCLEOTIDE SEQUENCE [LARGE SCALE GENOMIC DNA]</scope>
    <source>
        <strain evidence="2 3">YIM 101645</strain>
    </source>
</reference>
<dbReference type="EMBL" id="JANWTC010000006">
    <property type="protein sequence ID" value="MCS5479849.1"/>
    <property type="molecule type" value="Genomic_DNA"/>
</dbReference>
<comment type="caution">
    <text evidence="2">The sequence shown here is derived from an EMBL/GenBank/DDBJ whole genome shotgun (WGS) entry which is preliminary data.</text>
</comment>
<organism evidence="2 3">
    <name type="scientific">Corynebacterium lemuris</name>
    <dbReference type="NCBI Taxonomy" id="1859292"/>
    <lineage>
        <taxon>Bacteria</taxon>
        <taxon>Bacillati</taxon>
        <taxon>Actinomycetota</taxon>
        <taxon>Actinomycetes</taxon>
        <taxon>Mycobacteriales</taxon>
        <taxon>Corynebacteriaceae</taxon>
        <taxon>Corynebacterium</taxon>
    </lineage>
</organism>
<dbReference type="Pfam" id="PF13392">
    <property type="entry name" value="HNH_3"/>
    <property type="match status" value="1"/>
</dbReference>
<dbReference type="SUPFAM" id="SSF54060">
    <property type="entry name" value="His-Me finger endonucleases"/>
    <property type="match status" value="1"/>
</dbReference>
<keyword evidence="2" id="KW-0255">Endonuclease</keyword>
<dbReference type="CDD" id="cd00085">
    <property type="entry name" value="HNHc"/>
    <property type="match status" value="1"/>
</dbReference>
<dbReference type="Gene3D" id="1.10.30.50">
    <property type="match status" value="1"/>
</dbReference>
<protein>
    <submittedName>
        <fullName evidence="2">HNH endonuclease</fullName>
    </submittedName>
</protein>
<dbReference type="Proteomes" id="UP001205965">
    <property type="component" value="Unassembled WGS sequence"/>
</dbReference>
<proteinExistence type="predicted"/>
<dbReference type="Pfam" id="PF14279">
    <property type="entry name" value="HNH_5"/>
    <property type="match status" value="1"/>
</dbReference>
<dbReference type="InterPro" id="IPR003615">
    <property type="entry name" value="HNH_nuc"/>
</dbReference>
<name>A0ABT2FX77_9CORY</name>
<dbReference type="InterPro" id="IPR044925">
    <property type="entry name" value="His-Me_finger_sf"/>
</dbReference>
<dbReference type="InterPro" id="IPR029471">
    <property type="entry name" value="HNH_5"/>
</dbReference>
<gene>
    <name evidence="2" type="ORF">NYP18_09270</name>
</gene>
<sequence length="349" mass="39392">MQSTPIKMNPCACGCGGFTKSTFKTGHHRKVKGAKPPVPAKPVGQRIKESTIVTETGCWEWQLGRDKDGYGTMKVARKTVRAGRASYEAFNGKIPEGYVINPTCKNRPCVNPAHLEAVTPAESVARGDSDPLKNFADYYARRRAATHCPKGHPWDQENTRETPIQRVCRACLREGQRERRSNPDFVARERERNRELYKINQDEIREHKRQYNRAQYARAKDEGRCVFGGGLGCAEPAVDGKVQCLHHLALTAARTWGIKKHPLDTIYKERGIQNCWICGCDFDEETRMNNDHLIPRSLGGPDEPWNLAPVCQSCNSRRSNLPLNQTMELAVHADVAVSDFPEEYSHYLS</sequence>
<evidence type="ECO:0000259" key="1">
    <source>
        <dbReference type="SMART" id="SM00507"/>
    </source>
</evidence>
<feature type="domain" description="HNH nuclease" evidence="1">
    <location>
        <begin position="262"/>
        <end position="316"/>
    </location>
</feature>
<dbReference type="GO" id="GO:0004519">
    <property type="term" value="F:endonuclease activity"/>
    <property type="evidence" value="ECO:0007669"/>
    <property type="project" value="UniProtKB-KW"/>
</dbReference>
<evidence type="ECO:0000313" key="2">
    <source>
        <dbReference type="EMBL" id="MCS5479849.1"/>
    </source>
</evidence>